<dbReference type="Pfam" id="PF00060">
    <property type="entry name" value="Lig_chan"/>
    <property type="match status" value="1"/>
</dbReference>
<evidence type="ECO:0000256" key="6">
    <source>
        <dbReference type="ARBA" id="ARBA00022989"/>
    </source>
</evidence>
<feature type="transmembrane region" description="Helical" evidence="13">
    <location>
        <begin position="393"/>
        <end position="411"/>
    </location>
</feature>
<dbReference type="EMBL" id="JH431878">
    <property type="status" value="NOT_ANNOTATED_CDS"/>
    <property type="molecule type" value="Genomic_DNA"/>
</dbReference>
<name>T1JP31_STRMM</name>
<dbReference type="Proteomes" id="UP000014500">
    <property type="component" value="Unassembled WGS sequence"/>
</dbReference>
<evidence type="ECO:0000256" key="11">
    <source>
        <dbReference type="ARBA" id="ARBA00023286"/>
    </source>
</evidence>
<evidence type="ECO:0000259" key="15">
    <source>
        <dbReference type="Pfam" id="PF10613"/>
    </source>
</evidence>
<evidence type="ECO:0000259" key="14">
    <source>
        <dbReference type="Pfam" id="PF00060"/>
    </source>
</evidence>
<evidence type="ECO:0000313" key="17">
    <source>
        <dbReference type="Proteomes" id="UP000014500"/>
    </source>
</evidence>
<dbReference type="EnsemblMetazoa" id="SMAR015610-RA">
    <property type="protein sequence ID" value="SMAR015610-PA"/>
    <property type="gene ID" value="SMAR015610"/>
</dbReference>
<dbReference type="InterPro" id="IPR019594">
    <property type="entry name" value="Glu/Gly-bd"/>
</dbReference>
<dbReference type="eggNOG" id="KOG1054">
    <property type="taxonomic scope" value="Eukaryota"/>
</dbReference>
<keyword evidence="3" id="KW-0813">Transport</keyword>
<feature type="domain" description="Ionotropic glutamate receptor C-terminal" evidence="14">
    <location>
        <begin position="324"/>
        <end position="587"/>
    </location>
</feature>
<keyword evidence="12" id="KW-0407">Ion channel</keyword>
<evidence type="ECO:0000256" key="8">
    <source>
        <dbReference type="ARBA" id="ARBA00023136"/>
    </source>
</evidence>
<evidence type="ECO:0000256" key="5">
    <source>
        <dbReference type="ARBA" id="ARBA00022692"/>
    </source>
</evidence>
<evidence type="ECO:0000256" key="13">
    <source>
        <dbReference type="SAM" id="Phobius"/>
    </source>
</evidence>
<dbReference type="GO" id="GO:0005886">
    <property type="term" value="C:plasma membrane"/>
    <property type="evidence" value="ECO:0007669"/>
    <property type="project" value="UniProtKB-SubCell"/>
</dbReference>
<dbReference type="AlphaFoldDB" id="T1JP31"/>
<dbReference type="PhylomeDB" id="T1JP31"/>
<evidence type="ECO:0008006" key="18">
    <source>
        <dbReference type="Google" id="ProtNLM"/>
    </source>
</evidence>
<feature type="transmembrane region" description="Helical" evidence="13">
    <location>
        <begin position="360"/>
        <end position="381"/>
    </location>
</feature>
<keyword evidence="7" id="KW-0406">Ion transport</keyword>
<dbReference type="OMA" id="HHELPHE"/>
<dbReference type="Pfam" id="PF10613">
    <property type="entry name" value="Lig_chan-Glu_bd"/>
    <property type="match status" value="1"/>
</dbReference>
<evidence type="ECO:0000313" key="16">
    <source>
        <dbReference type="EnsemblMetazoa" id="SMAR015610-PA"/>
    </source>
</evidence>
<evidence type="ECO:0000256" key="2">
    <source>
        <dbReference type="ARBA" id="ARBA00008685"/>
    </source>
</evidence>
<accession>T1JP31</accession>
<dbReference type="GO" id="GO:0015276">
    <property type="term" value="F:ligand-gated monoatomic ion channel activity"/>
    <property type="evidence" value="ECO:0007669"/>
    <property type="project" value="InterPro"/>
</dbReference>
<dbReference type="InterPro" id="IPR001320">
    <property type="entry name" value="Iontro_rcpt_C"/>
</dbReference>
<dbReference type="HOGENOM" id="CLU_439635_0_0_1"/>
<dbReference type="PANTHER" id="PTHR42643:SF24">
    <property type="entry name" value="IONOTROPIC RECEPTOR 60A"/>
    <property type="match status" value="1"/>
</dbReference>
<comment type="subcellular location">
    <subcellularLocation>
        <location evidence="1">Cell membrane</location>
        <topology evidence="1">Multi-pass membrane protein</topology>
    </subcellularLocation>
</comment>
<evidence type="ECO:0000256" key="10">
    <source>
        <dbReference type="ARBA" id="ARBA00023180"/>
    </source>
</evidence>
<keyword evidence="8 13" id="KW-0472">Membrane</keyword>
<evidence type="ECO:0000256" key="12">
    <source>
        <dbReference type="ARBA" id="ARBA00023303"/>
    </source>
</evidence>
<keyword evidence="9" id="KW-0675">Receptor</keyword>
<dbReference type="GO" id="GO:0050906">
    <property type="term" value="P:detection of stimulus involved in sensory perception"/>
    <property type="evidence" value="ECO:0007669"/>
    <property type="project" value="UniProtKB-ARBA"/>
</dbReference>
<keyword evidence="11" id="KW-1071">Ligand-gated ion channel</keyword>
<evidence type="ECO:0000256" key="3">
    <source>
        <dbReference type="ARBA" id="ARBA00022448"/>
    </source>
</evidence>
<evidence type="ECO:0000256" key="4">
    <source>
        <dbReference type="ARBA" id="ARBA00022475"/>
    </source>
</evidence>
<feature type="transmembrane region" description="Helical" evidence="13">
    <location>
        <begin position="576"/>
        <end position="597"/>
    </location>
</feature>
<evidence type="ECO:0000256" key="9">
    <source>
        <dbReference type="ARBA" id="ARBA00023170"/>
    </source>
</evidence>
<feature type="domain" description="Ionotropic glutamate receptor L-glutamate and glycine-binding" evidence="15">
    <location>
        <begin position="200"/>
        <end position="294"/>
    </location>
</feature>
<dbReference type="PANTHER" id="PTHR42643">
    <property type="entry name" value="IONOTROPIC RECEPTOR 20A-RELATED"/>
    <property type="match status" value="1"/>
</dbReference>
<keyword evidence="5 13" id="KW-0812">Transmembrane</keyword>
<proteinExistence type="inferred from homology"/>
<keyword evidence="4" id="KW-1003">Cell membrane</keyword>
<keyword evidence="10" id="KW-0325">Glycoprotein</keyword>
<comment type="similarity">
    <text evidence="2">Belongs to the glutamate-gated ion channel (TC 1.A.10.1) family.</text>
</comment>
<dbReference type="Gene3D" id="3.40.190.10">
    <property type="entry name" value="Periplasmic binding protein-like II"/>
    <property type="match status" value="2"/>
</dbReference>
<dbReference type="InterPro" id="IPR052192">
    <property type="entry name" value="Insect_Ionotropic_Sensory_Rcpt"/>
</dbReference>
<dbReference type="STRING" id="126957.T1JP31"/>
<feature type="transmembrane region" description="Helical" evidence="13">
    <location>
        <begin position="314"/>
        <end position="340"/>
    </location>
</feature>
<reference evidence="17" key="1">
    <citation type="submission" date="2011-05" db="EMBL/GenBank/DDBJ databases">
        <authorList>
            <person name="Richards S.R."/>
            <person name="Qu J."/>
            <person name="Jiang H."/>
            <person name="Jhangiani S.N."/>
            <person name="Agravi P."/>
            <person name="Goodspeed R."/>
            <person name="Gross S."/>
            <person name="Mandapat C."/>
            <person name="Jackson L."/>
            <person name="Mathew T."/>
            <person name="Pu L."/>
            <person name="Thornton R."/>
            <person name="Saada N."/>
            <person name="Wilczek-Boney K.B."/>
            <person name="Lee S."/>
            <person name="Kovar C."/>
            <person name="Wu Y."/>
            <person name="Scherer S.E."/>
            <person name="Worley K.C."/>
            <person name="Muzny D.M."/>
            <person name="Gibbs R."/>
        </authorList>
    </citation>
    <scope>NUCLEOTIDE SEQUENCE</scope>
    <source>
        <strain evidence="17">Brora</strain>
    </source>
</reference>
<evidence type="ECO:0000256" key="1">
    <source>
        <dbReference type="ARBA" id="ARBA00004651"/>
    </source>
</evidence>
<evidence type="ECO:0000256" key="7">
    <source>
        <dbReference type="ARBA" id="ARBA00023065"/>
    </source>
</evidence>
<reference evidence="16" key="2">
    <citation type="submission" date="2015-02" db="UniProtKB">
        <authorList>
            <consortium name="EnsemblMetazoa"/>
        </authorList>
    </citation>
    <scope>IDENTIFICATION</scope>
</reference>
<keyword evidence="6 13" id="KW-1133">Transmembrane helix</keyword>
<protein>
    <recommendedName>
        <fullName evidence="18">Ionotropic glutamate receptor L-glutamate and glycine-binding domain-containing protein</fullName>
    </recommendedName>
</protein>
<keyword evidence="17" id="KW-1185">Reference proteome</keyword>
<dbReference type="SUPFAM" id="SSF53850">
    <property type="entry name" value="Periplasmic binding protein-like II"/>
    <property type="match status" value="1"/>
</dbReference>
<organism evidence="16 17">
    <name type="scientific">Strigamia maritima</name>
    <name type="common">European centipede</name>
    <name type="synonym">Geophilus maritimus</name>
    <dbReference type="NCBI Taxonomy" id="126957"/>
    <lineage>
        <taxon>Eukaryota</taxon>
        <taxon>Metazoa</taxon>
        <taxon>Ecdysozoa</taxon>
        <taxon>Arthropoda</taxon>
        <taxon>Myriapoda</taxon>
        <taxon>Chilopoda</taxon>
        <taxon>Pleurostigmophora</taxon>
        <taxon>Geophilomorpha</taxon>
        <taxon>Linotaeniidae</taxon>
        <taxon>Strigamia</taxon>
    </lineage>
</organism>
<sequence>MSLFVFSRSVAKWIEWQTLIHISLIEKFQWSKIIIINDNDDKEGITNEIIAKQFSINLKPVAISSFKKTLSFSLDNFNTVLMLTKNNANPNATLENSSGFQELLISPSIDNKMESQFHPTNWVFISQCVTLHFNPFFISHDIKIYLIEAQLSEKDWHMYRLYFATGNKLIKKHVGNTKLKTLQLKMSDQPFPQLMGKLIRLTAILKLPVYAVTQPKQNEGAKRKGYNNEIVAILKRAINFTFIVEEPPDRLYGGVYRNNTPFGMLAKLHKNESDIGIALAHTTERARIVDFAPTLDEILGKIIYRHLTRVDGKIFFYLEPFTTVIWTCVICFVILIAVLLTINKYISQKNITKKTNKPKFWLLFDFALFKRFIHIFQLISGVSVINSNLSSNIILQIFHLFSILIFTHYSSKLTSILTVSKTHIPFESLEELVFQTDYSICTWKGSTEDELLRTAKVPSFRSAWEKIQSNPDKSFVKSREIGLQLVYTSKTAYLTSLTLGLIDMKGNCSYRFAKISFYKFNVAYVYRKEFIYKQMFSKYILSIKESGTLQKITRDNLPAPHNEACQDENEVVALKLSIILGLFLALPSGISISFLVLTIEICIQKYLV</sequence>